<evidence type="ECO:0000256" key="2">
    <source>
        <dbReference type="SAM" id="MobiDB-lite"/>
    </source>
</evidence>
<name>A0AAQ4EV08_AMBAM</name>
<dbReference type="AlphaFoldDB" id="A0AAQ4EV08"/>
<organism evidence="3 4">
    <name type="scientific">Amblyomma americanum</name>
    <name type="common">Lone star tick</name>
    <dbReference type="NCBI Taxonomy" id="6943"/>
    <lineage>
        <taxon>Eukaryota</taxon>
        <taxon>Metazoa</taxon>
        <taxon>Ecdysozoa</taxon>
        <taxon>Arthropoda</taxon>
        <taxon>Chelicerata</taxon>
        <taxon>Arachnida</taxon>
        <taxon>Acari</taxon>
        <taxon>Parasitiformes</taxon>
        <taxon>Ixodida</taxon>
        <taxon>Ixodoidea</taxon>
        <taxon>Ixodidae</taxon>
        <taxon>Amblyomminae</taxon>
        <taxon>Amblyomma</taxon>
    </lineage>
</organism>
<evidence type="ECO:0000313" key="3">
    <source>
        <dbReference type="EMBL" id="KAK8778619.1"/>
    </source>
</evidence>
<feature type="region of interest" description="Disordered" evidence="2">
    <location>
        <begin position="52"/>
        <end position="92"/>
    </location>
</feature>
<proteinExistence type="predicted"/>
<feature type="coiled-coil region" evidence="1">
    <location>
        <begin position="299"/>
        <end position="326"/>
    </location>
</feature>
<dbReference type="EMBL" id="JARKHS020010550">
    <property type="protein sequence ID" value="KAK8778619.1"/>
    <property type="molecule type" value="Genomic_DNA"/>
</dbReference>
<feature type="compositionally biased region" description="Low complexity" evidence="2">
    <location>
        <begin position="253"/>
        <end position="265"/>
    </location>
</feature>
<gene>
    <name evidence="3" type="ORF">V5799_020041</name>
</gene>
<sequence>MWTGMADTLRTRLDKYVEPKTLEAFFRRVIARGLDQHTVTNRLDLFVLRNGSLSSSDEEGDESEGASPSDDEPTVESGITDSQKSMDVDRDTVSEEPLGMVASCSSETAQRSHADCSDTGGSMLFRFLHAPIEQRGPVLAPVQDVGERGADRGCELPTAAAEPANEQQVAESAEGAVPAREQDAPALCTQVCALNAGLAELRFNDDEVCTVSDDRTGLCAVRGNVDGGTSGSFQQSASACGVAPRGADGGDGSIASSSFASPSFDNGHHTDTGSRPAAEAAFALVGRADKAVQCDLLNMEWSDQICREAEQRIESLKRQISFYDELLK</sequence>
<protein>
    <submittedName>
        <fullName evidence="3">Uncharacterized protein</fullName>
    </submittedName>
</protein>
<evidence type="ECO:0000313" key="4">
    <source>
        <dbReference type="Proteomes" id="UP001321473"/>
    </source>
</evidence>
<feature type="region of interest" description="Disordered" evidence="2">
    <location>
        <begin position="251"/>
        <end position="274"/>
    </location>
</feature>
<reference evidence="3 4" key="1">
    <citation type="journal article" date="2023" name="Arcadia Sci">
        <title>De novo assembly of a long-read Amblyomma americanum tick genome.</title>
        <authorList>
            <person name="Chou S."/>
            <person name="Poskanzer K.E."/>
            <person name="Rollins M."/>
            <person name="Thuy-Boun P.S."/>
        </authorList>
    </citation>
    <scope>NUCLEOTIDE SEQUENCE [LARGE SCALE GENOMIC DNA]</scope>
    <source>
        <strain evidence="3">F_SG_1</strain>
        <tissue evidence="3">Salivary glands</tissue>
    </source>
</reference>
<keyword evidence="4" id="KW-1185">Reference proteome</keyword>
<evidence type="ECO:0000256" key="1">
    <source>
        <dbReference type="SAM" id="Coils"/>
    </source>
</evidence>
<keyword evidence="1" id="KW-0175">Coiled coil</keyword>
<dbReference type="Proteomes" id="UP001321473">
    <property type="component" value="Unassembled WGS sequence"/>
</dbReference>
<comment type="caution">
    <text evidence="3">The sequence shown here is derived from an EMBL/GenBank/DDBJ whole genome shotgun (WGS) entry which is preliminary data.</text>
</comment>
<accession>A0AAQ4EV08</accession>
<feature type="compositionally biased region" description="Acidic residues" evidence="2">
    <location>
        <begin position="56"/>
        <end position="74"/>
    </location>
</feature>